<keyword evidence="7" id="KW-1185">Reference proteome</keyword>
<gene>
    <name evidence="5" type="ORF">CH238_05795</name>
    <name evidence="4" type="ORF">CLOLEP_01119</name>
</gene>
<evidence type="ECO:0000313" key="6">
    <source>
        <dbReference type="Proteomes" id="UP000003490"/>
    </source>
</evidence>
<reference evidence="4 6" key="1">
    <citation type="submission" date="2007-08" db="EMBL/GenBank/DDBJ databases">
        <title>Draft genome sequence of Clostridium leptum (DSM 753).</title>
        <authorList>
            <person name="Sudarsanam P."/>
            <person name="Ley R."/>
            <person name="Guruge J."/>
            <person name="Turnbaugh P.J."/>
            <person name="Mahowald M."/>
            <person name="Liep D."/>
            <person name="Gordon J."/>
        </authorList>
    </citation>
    <scope>NUCLEOTIDE SEQUENCE [LARGE SCALE GENOMIC DNA]</scope>
    <source>
        <strain evidence="4 6">DSM 753</strain>
    </source>
</reference>
<dbReference type="GO" id="GO:0016491">
    <property type="term" value="F:oxidoreductase activity"/>
    <property type="evidence" value="ECO:0007669"/>
    <property type="project" value="UniProtKB-KW"/>
</dbReference>
<organism evidence="4 6">
    <name type="scientific">[Clostridium] leptum DSM 753</name>
    <dbReference type="NCBI Taxonomy" id="428125"/>
    <lineage>
        <taxon>Bacteria</taxon>
        <taxon>Bacillati</taxon>
        <taxon>Bacillota</taxon>
        <taxon>Clostridia</taxon>
        <taxon>Eubacteriales</taxon>
        <taxon>Oscillospiraceae</taxon>
        <taxon>Oscillospiraceae incertae sedis</taxon>
    </lineage>
</organism>
<evidence type="ECO:0000313" key="4">
    <source>
        <dbReference type="EMBL" id="EDO62258.1"/>
    </source>
</evidence>
<dbReference type="Proteomes" id="UP000003490">
    <property type="component" value="Unassembled WGS sequence"/>
</dbReference>
<comment type="caution">
    <text evidence="4">The sequence shown here is derived from an EMBL/GenBank/DDBJ whole genome shotgun (WGS) entry which is preliminary data.</text>
</comment>
<dbReference type="InterPro" id="IPR029479">
    <property type="entry name" value="Nitroreductase"/>
</dbReference>
<protein>
    <submittedName>
        <fullName evidence="4">Nitroreductase family protein</fullName>
    </submittedName>
</protein>
<accession>A7VRD5</accession>
<evidence type="ECO:0000259" key="3">
    <source>
        <dbReference type="Pfam" id="PF00881"/>
    </source>
</evidence>
<dbReference type="PANTHER" id="PTHR43673">
    <property type="entry name" value="NAD(P)H NITROREDUCTASE YDGI-RELATED"/>
    <property type="match status" value="1"/>
</dbReference>
<evidence type="ECO:0000313" key="7">
    <source>
        <dbReference type="Proteomes" id="UP000220611"/>
    </source>
</evidence>
<dbReference type="PANTHER" id="PTHR43673:SF10">
    <property type="entry name" value="NADH DEHYDROGENASE_NAD(P)H NITROREDUCTASE XCC3605-RELATED"/>
    <property type="match status" value="1"/>
</dbReference>
<dbReference type="SUPFAM" id="SSF55469">
    <property type="entry name" value="FMN-dependent nitroreductase-like"/>
    <property type="match status" value="1"/>
</dbReference>
<dbReference type="OrthoDB" id="9783470at2"/>
<comment type="similarity">
    <text evidence="1">Belongs to the nitroreductase family.</text>
</comment>
<evidence type="ECO:0000313" key="5">
    <source>
        <dbReference type="EMBL" id="PEQ24955.1"/>
    </source>
</evidence>
<evidence type="ECO:0000256" key="1">
    <source>
        <dbReference type="ARBA" id="ARBA00007118"/>
    </source>
</evidence>
<dbReference type="CDD" id="cd02136">
    <property type="entry name" value="PnbA_NfnB-like"/>
    <property type="match status" value="1"/>
</dbReference>
<dbReference type="Proteomes" id="UP000220611">
    <property type="component" value="Unassembled WGS sequence"/>
</dbReference>
<keyword evidence="2" id="KW-0560">Oxidoreductase</keyword>
<dbReference type="EMBL" id="NOXF01000003">
    <property type="protein sequence ID" value="PEQ24955.1"/>
    <property type="molecule type" value="Genomic_DNA"/>
</dbReference>
<dbReference type="HOGENOM" id="CLU_070764_7_0_9"/>
<reference evidence="4 6" key="2">
    <citation type="submission" date="2007-08" db="EMBL/GenBank/DDBJ databases">
        <authorList>
            <person name="Fulton L."/>
            <person name="Clifton S."/>
            <person name="Fulton B."/>
            <person name="Xu J."/>
            <person name="Minx P."/>
            <person name="Pepin K.H."/>
            <person name="Johnson M."/>
            <person name="Thiruvilangam P."/>
            <person name="Bhonagiri V."/>
            <person name="Nash W.E."/>
            <person name="Wang C."/>
            <person name="Mardis E.R."/>
            <person name="Wilson R.K."/>
        </authorList>
    </citation>
    <scope>NUCLEOTIDE SEQUENCE [LARGE SCALE GENOMIC DNA]</scope>
    <source>
        <strain evidence="4 6">DSM 753</strain>
    </source>
</reference>
<reference evidence="5 7" key="3">
    <citation type="submission" date="2017-07" db="EMBL/GenBank/DDBJ databases">
        <title>Prevalence of linear plasmids in Cutibacterium (Propionibacterium) acnes isolates obtained from prostatic tissue.</title>
        <authorList>
            <person name="Davidsson S."/>
            <person name="Carlsson J."/>
            <person name="Molling P."/>
            <person name="Andren O."/>
            <person name="Andersson S.-O."/>
            <person name="Brzuszkiewicz E."/>
            <person name="Poehlein A."/>
            <person name="Al-Zeer M."/>
            <person name="Brinkmann V."/>
            <person name="Scavenius C."/>
            <person name="Nazipi S."/>
            <person name="Soderquist B."/>
            <person name="Bruggemann H."/>
        </authorList>
    </citation>
    <scope>NUCLEOTIDE SEQUENCE [LARGE SCALE GENOMIC DNA]</scope>
    <source>
        <strain evidence="5 7">DSM 753</strain>
    </source>
</reference>
<dbReference type="Pfam" id="PF00881">
    <property type="entry name" value="Nitroreductase"/>
    <property type="match status" value="1"/>
</dbReference>
<dbReference type="AlphaFoldDB" id="A7VRD5"/>
<dbReference type="Gene3D" id="3.40.109.10">
    <property type="entry name" value="NADH Oxidase"/>
    <property type="match status" value="1"/>
</dbReference>
<dbReference type="InterPro" id="IPR000415">
    <property type="entry name" value="Nitroreductase-like"/>
</dbReference>
<feature type="domain" description="Nitroreductase" evidence="3">
    <location>
        <begin position="8"/>
        <end position="155"/>
    </location>
</feature>
<proteinExistence type="inferred from homology"/>
<sequence length="175" mass="18751">MNDIILNILERRSIRQYEDKAVSKETMAEILNAGAWAPSAMNRQTWRLTGIIDPEKVQKLAAAVKKALGAPQSEDYSFYHAPAFIIASNTRGYANGMADCACAMENMMLAAHSMGLGTVWINQLKDTCGDAGVRKLLTAFGVPEDHDVYACCAIGTALGGAKAPDRKAGATAIVE</sequence>
<name>A7VRD5_9FIRM</name>
<dbReference type="EMBL" id="ABCB02000016">
    <property type="protein sequence ID" value="EDO62258.1"/>
    <property type="molecule type" value="Genomic_DNA"/>
</dbReference>
<dbReference type="eggNOG" id="COG0778">
    <property type="taxonomic scope" value="Bacteria"/>
</dbReference>
<evidence type="ECO:0000256" key="2">
    <source>
        <dbReference type="ARBA" id="ARBA00023002"/>
    </source>
</evidence>